<dbReference type="GO" id="GO:0008488">
    <property type="term" value="F:gamma-glutamyl carboxylase activity"/>
    <property type="evidence" value="ECO:0007669"/>
    <property type="project" value="InterPro"/>
</dbReference>
<dbReference type="SUPFAM" id="SSF82185">
    <property type="entry name" value="Histone H3 K4-specific methyltransferase SET7/9 N-terminal domain"/>
    <property type="match status" value="1"/>
</dbReference>
<keyword evidence="4 8" id="KW-0472">Membrane</keyword>
<dbReference type="AlphaFoldDB" id="D2R814"/>
<dbReference type="GO" id="GO:0019842">
    <property type="term" value="F:vitamin binding"/>
    <property type="evidence" value="ECO:0007669"/>
    <property type="project" value="TreeGrafter"/>
</dbReference>
<dbReference type="InterPro" id="IPR053934">
    <property type="entry name" value="HTTM_dom"/>
</dbReference>
<gene>
    <name evidence="10" type="ordered locus">Psta_4704</name>
</gene>
<feature type="domain" description="HTTM-like" evidence="9">
    <location>
        <begin position="6"/>
        <end position="256"/>
    </location>
</feature>
<evidence type="ECO:0000256" key="8">
    <source>
        <dbReference type="SAM" id="Phobius"/>
    </source>
</evidence>
<evidence type="ECO:0000259" key="9">
    <source>
        <dbReference type="SMART" id="SM00752"/>
    </source>
</evidence>
<feature type="transmembrane region" description="Helical" evidence="8">
    <location>
        <begin position="91"/>
        <end position="112"/>
    </location>
</feature>
<feature type="transmembrane region" description="Helical" evidence="8">
    <location>
        <begin position="63"/>
        <end position="79"/>
    </location>
</feature>
<proteinExistence type="predicted"/>
<evidence type="ECO:0000313" key="10">
    <source>
        <dbReference type="EMBL" id="ADB19345.1"/>
    </source>
</evidence>
<dbReference type="KEGG" id="psl:Psta_4704"/>
<accession>D2R814</accession>
<evidence type="ECO:0000256" key="6">
    <source>
        <dbReference type="ARBA" id="ARBA00023239"/>
    </source>
</evidence>
<protein>
    <submittedName>
        <fullName evidence="10">Vitamin K-dependent gamma-carboxylase</fullName>
    </submittedName>
</protein>
<feature type="transmembrane region" description="Helical" evidence="8">
    <location>
        <begin position="192"/>
        <end position="213"/>
    </location>
</feature>
<keyword evidence="6" id="KW-0456">Lyase</keyword>
<evidence type="ECO:0000256" key="2">
    <source>
        <dbReference type="ARBA" id="ARBA00022692"/>
    </source>
</evidence>
<dbReference type="InterPro" id="IPR007782">
    <property type="entry name" value="VKG_COase"/>
</dbReference>
<dbReference type="STRING" id="530564.Psta_4704"/>
<feature type="transmembrane region" description="Helical" evidence="8">
    <location>
        <begin position="276"/>
        <end position="296"/>
    </location>
</feature>
<dbReference type="HOGENOM" id="CLU_341568_0_0_0"/>
<sequence length="830" mass="92544">MLWQSYRFLGPAPNGGRLQAMYAPHLFHFPYPGLEWITPLSVVGMQLVFLALGVAAVGMIVGYWYRASAIVLFLTWNYFFFSDQAFYQNHYYLISLFTAILIFAPAANCWSLDQWLRRRQGGKIEPLVAAEAVPFWSILLLRAQLFFMYFFASIAKFDVDWLTGIPIQGGCYGLIDNLSRCGIALPIDGAQLAYLLAWAGLFFDMAIGPMLILRRTRPLAIGLVFAFHGMNELMFSLAALPYLAAGTTLLFCEPDWPRRLWDRIQTRSCPAPDWKLFFVGIFAIPGIGALLGWQSSAASSPSVKPQPVSRWAAAAIALVLLLGVVVPLRHLVIEGDPDFTEEGYRFSWRMMQRTQGTFHVQFRVSPRSLSQTEVDGSSSIDWSKWSGERPSVVFVSSDANAMPWSKLPGLVLIYEPYLGIRAIGNPLSTDDATATRQLTERWKQATGRDVQARRTQSLAEALERAEVEVTAAAEAEASQAWSLQLERLALARKNAALQNPTTLQLVELIETCRALIAGRGGDRIRYQLAATHPFAIQGNQTADPFVVLDDPELVPADVWSGTVRLTKVGEPTPVLFDQSRQRTASWRDLPRIILCEDARGIFVNWNHHHELTDSQIRRMAANPGMIHVYVQHVAREWQREQGVRPRVFVDSMVSHNRRPLQPMVLPDVDLASVRLTSLGHNEWIAPLAEATDFRAPATADSSPVIAPGTATEQVVARYPGGEKKITRLNLGDGRSRVRRWSESGGLTLVAEYLHDELDGKQTKYRPDGSREAELTYAAGKLHGIVREWHPTGPLAAEVTFENGRPVGSWTTWDTAGNLATPPRDGASQLR</sequence>
<keyword evidence="3 8" id="KW-1133">Transmembrane helix</keyword>
<evidence type="ECO:0000256" key="4">
    <source>
        <dbReference type="ARBA" id="ARBA00023136"/>
    </source>
</evidence>
<dbReference type="GO" id="GO:0012505">
    <property type="term" value="C:endomembrane system"/>
    <property type="evidence" value="ECO:0007669"/>
    <property type="project" value="UniProtKB-SubCell"/>
</dbReference>
<keyword evidence="5" id="KW-1015">Disulfide bond</keyword>
<evidence type="ECO:0000256" key="1">
    <source>
        <dbReference type="ARBA" id="ARBA00004127"/>
    </source>
</evidence>
<reference evidence="10 11" key="1">
    <citation type="journal article" date="2009" name="Stand. Genomic Sci.">
        <title>Complete genome sequence of Pirellula staleyi type strain (ATCC 27377).</title>
        <authorList>
            <person name="Clum A."/>
            <person name="Tindall B.J."/>
            <person name="Sikorski J."/>
            <person name="Ivanova N."/>
            <person name="Mavrommatis K."/>
            <person name="Lucas S."/>
            <person name="Glavina del Rio T."/>
            <person name="Nolan M."/>
            <person name="Chen F."/>
            <person name="Tice H."/>
            <person name="Pitluck S."/>
            <person name="Cheng J.F."/>
            <person name="Chertkov O."/>
            <person name="Brettin T."/>
            <person name="Han C."/>
            <person name="Detter J.C."/>
            <person name="Kuske C."/>
            <person name="Bruce D."/>
            <person name="Goodwin L."/>
            <person name="Ovchinikova G."/>
            <person name="Pati A."/>
            <person name="Mikhailova N."/>
            <person name="Chen A."/>
            <person name="Palaniappan K."/>
            <person name="Land M."/>
            <person name="Hauser L."/>
            <person name="Chang Y.J."/>
            <person name="Jeffries C.D."/>
            <person name="Chain P."/>
            <person name="Rohde M."/>
            <person name="Goker M."/>
            <person name="Bristow J."/>
            <person name="Eisen J.A."/>
            <person name="Markowitz V."/>
            <person name="Hugenholtz P."/>
            <person name="Kyrpides N.C."/>
            <person name="Klenk H.P."/>
            <person name="Lapidus A."/>
        </authorList>
    </citation>
    <scope>NUCLEOTIDE SEQUENCE [LARGE SCALE GENOMIC DNA]</scope>
    <source>
        <strain evidence="11">ATCC 27377 / DSM 6068 / ICPB 4128</strain>
    </source>
</reference>
<feature type="region of interest" description="Disordered" evidence="7">
    <location>
        <begin position="811"/>
        <end position="830"/>
    </location>
</feature>
<dbReference type="SMART" id="SM00752">
    <property type="entry name" value="HTTM"/>
    <property type="match status" value="1"/>
</dbReference>
<dbReference type="PANTHER" id="PTHR12639">
    <property type="entry name" value="VITAMIN K-DEPENDENT GAMMA-CARBOXYLASE"/>
    <property type="match status" value="1"/>
</dbReference>
<feature type="transmembrane region" description="Helical" evidence="8">
    <location>
        <begin position="308"/>
        <end position="328"/>
    </location>
</feature>
<dbReference type="InterPro" id="IPR053935">
    <property type="entry name" value="VKGC_lumenal_dom"/>
</dbReference>
<evidence type="ECO:0000313" key="11">
    <source>
        <dbReference type="Proteomes" id="UP000001887"/>
    </source>
</evidence>
<evidence type="ECO:0000256" key="5">
    <source>
        <dbReference type="ARBA" id="ARBA00023157"/>
    </source>
</evidence>
<dbReference type="Pfam" id="PF05090">
    <property type="entry name" value="HTTM"/>
    <property type="match status" value="1"/>
</dbReference>
<dbReference type="Proteomes" id="UP000001887">
    <property type="component" value="Chromosome"/>
</dbReference>
<dbReference type="EMBL" id="CP001848">
    <property type="protein sequence ID" value="ADB19345.1"/>
    <property type="molecule type" value="Genomic_DNA"/>
</dbReference>
<feature type="transmembrane region" description="Helical" evidence="8">
    <location>
        <begin position="36"/>
        <end position="56"/>
    </location>
</feature>
<keyword evidence="2 8" id="KW-0812">Transmembrane</keyword>
<dbReference type="Pfam" id="PF22777">
    <property type="entry name" value="VKGC_lumenal_dom"/>
    <property type="match status" value="2"/>
</dbReference>
<keyword evidence="11" id="KW-1185">Reference proteome</keyword>
<evidence type="ECO:0000256" key="3">
    <source>
        <dbReference type="ARBA" id="ARBA00022989"/>
    </source>
</evidence>
<dbReference type="eggNOG" id="COG2849">
    <property type="taxonomic scope" value="Bacteria"/>
</dbReference>
<evidence type="ECO:0000256" key="7">
    <source>
        <dbReference type="SAM" id="MobiDB-lite"/>
    </source>
</evidence>
<comment type="subcellular location">
    <subcellularLocation>
        <location evidence="1">Endomembrane system</location>
        <topology evidence="1">Multi-pass membrane protein</topology>
    </subcellularLocation>
</comment>
<name>D2R814_PIRSD</name>
<dbReference type="PANTHER" id="PTHR12639:SF7">
    <property type="entry name" value="HTTM DOMAIN-CONTAINING PROTEIN"/>
    <property type="match status" value="1"/>
</dbReference>
<dbReference type="Gene3D" id="3.90.930.1">
    <property type="match status" value="1"/>
</dbReference>
<feature type="transmembrane region" description="Helical" evidence="8">
    <location>
        <begin position="133"/>
        <end position="152"/>
    </location>
</feature>
<dbReference type="InterPro" id="IPR011020">
    <property type="entry name" value="HTTM-like"/>
</dbReference>
<organism evidence="10 11">
    <name type="scientific">Pirellula staleyi (strain ATCC 27377 / DSM 6068 / ICPB 4128)</name>
    <name type="common">Pirella staleyi</name>
    <dbReference type="NCBI Taxonomy" id="530564"/>
    <lineage>
        <taxon>Bacteria</taxon>
        <taxon>Pseudomonadati</taxon>
        <taxon>Planctomycetota</taxon>
        <taxon>Planctomycetia</taxon>
        <taxon>Pirellulales</taxon>
        <taxon>Pirellulaceae</taxon>
        <taxon>Pirellula</taxon>
    </lineage>
</organism>